<feature type="compositionally biased region" description="Basic and acidic residues" evidence="6">
    <location>
        <begin position="360"/>
        <end position="371"/>
    </location>
</feature>
<feature type="region of interest" description="Disordered" evidence="6">
    <location>
        <begin position="360"/>
        <end position="400"/>
    </location>
</feature>
<dbReference type="Pfam" id="PF17210">
    <property type="entry name" value="SdrD_B"/>
    <property type="match status" value="1"/>
</dbReference>
<keyword evidence="7" id="KW-0812">Transmembrane</keyword>
<feature type="transmembrane region" description="Helical" evidence="7">
    <location>
        <begin position="1824"/>
        <end position="1844"/>
    </location>
</feature>
<comment type="subcellular location">
    <subcellularLocation>
        <location evidence="1">Secreted</location>
    </subcellularLocation>
</comment>
<evidence type="ECO:0000256" key="8">
    <source>
        <dbReference type="SAM" id="SignalP"/>
    </source>
</evidence>
<feature type="region of interest" description="Disordered" evidence="6">
    <location>
        <begin position="254"/>
        <end position="276"/>
    </location>
</feature>
<dbReference type="Pfam" id="PF24346">
    <property type="entry name" value="DUF7507"/>
    <property type="match status" value="4"/>
</dbReference>
<name>A0A095ZN86_9MICC</name>
<organism evidence="10 11">
    <name type="scientific">Pseudoglutamicibacter albus DNF00011</name>
    <dbReference type="NCBI Taxonomy" id="1401063"/>
    <lineage>
        <taxon>Bacteria</taxon>
        <taxon>Bacillati</taxon>
        <taxon>Actinomycetota</taxon>
        <taxon>Actinomycetes</taxon>
        <taxon>Micrococcales</taxon>
        <taxon>Micrococcaceae</taxon>
        <taxon>Pseudoglutamicibacter</taxon>
    </lineage>
</organism>
<dbReference type="PROSITE" id="PS50847">
    <property type="entry name" value="GRAM_POS_ANCHORING"/>
    <property type="match status" value="1"/>
</dbReference>
<comment type="caution">
    <text evidence="10">The sequence shown here is derived from an EMBL/GenBank/DDBJ whole genome shotgun (WGS) entry which is preliminary data.</text>
</comment>
<feature type="compositionally biased region" description="Low complexity" evidence="6">
    <location>
        <begin position="1707"/>
        <end position="1716"/>
    </location>
</feature>
<evidence type="ECO:0000256" key="5">
    <source>
        <dbReference type="ARBA" id="ARBA00023088"/>
    </source>
</evidence>
<dbReference type="Proteomes" id="UP000053528">
    <property type="component" value="Unassembled WGS sequence"/>
</dbReference>
<accession>A0A095ZN86</accession>
<dbReference type="EMBL" id="JRNH01000022">
    <property type="protein sequence ID" value="KGF20052.1"/>
    <property type="molecule type" value="Genomic_DNA"/>
</dbReference>
<evidence type="ECO:0000256" key="1">
    <source>
        <dbReference type="ARBA" id="ARBA00004613"/>
    </source>
</evidence>
<feature type="chain" id="PRO_5001915796" description="Gram-positive cocci surface proteins LPxTG domain-containing protein" evidence="8">
    <location>
        <begin position="19"/>
        <end position="1850"/>
    </location>
</feature>
<dbReference type="GO" id="GO:0005576">
    <property type="term" value="C:extracellular region"/>
    <property type="evidence" value="ECO:0007669"/>
    <property type="project" value="UniProtKB-SubCell"/>
</dbReference>
<feature type="compositionally biased region" description="Polar residues" evidence="6">
    <location>
        <begin position="376"/>
        <end position="400"/>
    </location>
</feature>
<feature type="domain" description="Gram-positive cocci surface proteins LPxTG" evidence="9">
    <location>
        <begin position="1817"/>
        <end position="1850"/>
    </location>
</feature>
<evidence type="ECO:0000256" key="4">
    <source>
        <dbReference type="ARBA" id="ARBA00022729"/>
    </source>
</evidence>
<dbReference type="Gene3D" id="2.60.40.10">
    <property type="entry name" value="Immunoglobulins"/>
    <property type="match status" value="2"/>
</dbReference>
<feature type="compositionally biased region" description="Polar residues" evidence="6">
    <location>
        <begin position="1466"/>
        <end position="1476"/>
    </location>
</feature>
<evidence type="ECO:0000313" key="11">
    <source>
        <dbReference type="Proteomes" id="UP000053528"/>
    </source>
</evidence>
<evidence type="ECO:0000313" key="10">
    <source>
        <dbReference type="EMBL" id="KGF20052.1"/>
    </source>
</evidence>
<dbReference type="InterPro" id="IPR019931">
    <property type="entry name" value="LPXTG_anchor"/>
</dbReference>
<dbReference type="NCBIfam" id="TIGR01451">
    <property type="entry name" value="B_ant_repeat"/>
    <property type="match status" value="1"/>
</dbReference>
<evidence type="ECO:0000256" key="2">
    <source>
        <dbReference type="ARBA" id="ARBA00022512"/>
    </source>
</evidence>
<keyword evidence="5" id="KW-0572">Peptidoglycan-anchor</keyword>
<sequence>MLALVFGMTVALPNPATATPDAAPTAEATATEAEAPGELGAPGETQTVELGNGNVQYGLRLARDGGAGCIITKANGYEPGDNTPRDGNICAGDIAHYSIDLNVKTAGEPITFTLTPTWLSAESRAAGLPEPTVKPTLKTGSANYGGVSATVDANGVVTVKADPNINATVSLELIASTIASMQLTDGTNPEGTFNLGLKAARADGTKLITAVANKKLNVLVEPRFDQRIIEPESGVNTTTRNGIEYIGISARSGLPSYPSDQKHSPAPDSATPNGRILPIDPETISRYTLVMPADAPFKANEVLVSYNGSAWQKAKVDANGNPYIDGKYDKSNPPFRFLIPTEGLPGGKTAFTTRMDIVDKDGKPTRVKDSRGVPSNIPTTAGNKSLGNNTADPGSLSDCSASTADEKQGLLAGEYGFPNNNCAKQVIDLTRWKCTNPNGCPSAKDDVGVKWVETEEKGKQAFRYKQALSSANVRLNVTPADVKDNPTICAAWQPGTQRVVTEGNIYVPTVQIGGTGKVNIQDVFPDAKVYITKQDKTNGGNPDCAGDAGWEVFYDASAGVKGNTFAEPGSMKPNEIAGIKIVIPGENVIQQPTIFRYVATTGDPRVVSTLPTVKAAKGDDEYYKTVNYGAVYSGEKKVRGSMQDTLLAEKPAAGVRDIWGTLGETRLNGIGEQKQQLTTSGQVVINNGTLAAVNSKDADGNPTRVHMRIYLSKCVTADEETLSPGMTYHRGEISNNPNDCAPSKDNYIERTWALSDQKNETGDPNNDPFFPIDWATKNAARSTVFFQPWDNGQPRPTFTVVTPVWSGPRQSFDVVHSYRITGTPELDLDKAMPALKKDRTIKSSSTKEAFTPAKDAAKEYTPLNSMASLSTLTVPNVVAAGLAKSTEDKLVDHDAVFQHRLNLSNYTEAQLGATQFIDVLPFNGDWRGTTFSGEYWLSKVPENVGSNTAEGHEIYYTYDDPNTVSVCPTNAQGKDDLDACVNASRETKRGIDKKPSDTKWELLTQEVIEAQAKPGAKHITALRFDSPLLSPKSKDTYVLDFEPRGNKHGDKYVNSTGIATMHAVRGETADTTGVGALPVPQPDPVKTEVYAAKISGTVYHDKNRDEKQQDGEKNLPGYTVTLYEVDENGEIKKDENGEPVAVQTTTSDKDGNYTFESLKRGDYRVVVSPLEETDINTQAGKGENTDAGSWTGQVITVTEPNPDKYDANKPQTHSKYDFGVFKPAPKISLKKTVNGKDSDEVAVNGEAKFVLAGENNGNVDLEKVKLVDTWVEGKDPLDLTCTITPKTGSDYAGDSTEDLLRGEAKLAVGDTYECTGTYTVTQDDVDEQATLPNNADVTGKYLYTSATTGEEKELPVEDNSKATVTVPEAQPALEVTKTVDGQKSVVKKAGEKAAWSITGKNTGNVTLYNVKLADEWAGGDIELTCTMGEEEIDVASGDVTLPVGAEFTCTGESEITQDHVDAGNELPNTVTLTGSSKPEGGEKVSSKDTATVTVPKSEPSLSLQKTVTNWAEDAEPAPEPLTVGDKVEYSFIVSNNGNVTVKDVTVEDPKVQDLDCGEANTTLAPGESFTCTASHVLTKEDVEGQTEYVNTAKANGSTVPGEPVESNDAEAKVKVATPKLELEKTVKDKKDSYLAGDKVEYLFTVTNTGKLTVNGIELDDAMLTEADVDVTCEAETLALGESTMCVSGEYTVTEADADAGEVINTATASGTTNNGTPVKSNEANAKITVEKPREPEEPSEPAPSESPEPSEPAPSEPAPSDPTPSEPAPSESPEPSEPAPSESPQPSEPAPSEPQPSEPEASETPAPEAPEGRKPGLATTGAEVTVAVLAGLGLVAAGVALVLVRRKRRN</sequence>
<feature type="region of interest" description="Disordered" evidence="6">
    <location>
        <begin position="14"/>
        <end position="44"/>
    </location>
</feature>
<proteinExistence type="predicted"/>
<feature type="region of interest" description="Disordered" evidence="6">
    <location>
        <begin position="1707"/>
        <end position="1818"/>
    </location>
</feature>
<gene>
    <name evidence="10" type="ORF">HMPREF2128_07155</name>
</gene>
<evidence type="ECO:0000256" key="3">
    <source>
        <dbReference type="ARBA" id="ARBA00022525"/>
    </source>
</evidence>
<dbReference type="InterPro" id="IPR033764">
    <property type="entry name" value="Sdr_B"/>
</dbReference>
<keyword evidence="7" id="KW-0472">Membrane</keyword>
<evidence type="ECO:0000259" key="9">
    <source>
        <dbReference type="PROSITE" id="PS50847"/>
    </source>
</evidence>
<evidence type="ECO:0000256" key="6">
    <source>
        <dbReference type="SAM" id="MobiDB-lite"/>
    </source>
</evidence>
<evidence type="ECO:0000256" key="7">
    <source>
        <dbReference type="SAM" id="Phobius"/>
    </source>
</evidence>
<dbReference type="InterPro" id="IPR047589">
    <property type="entry name" value="DUF11_rpt"/>
</dbReference>
<dbReference type="NCBIfam" id="TIGR01167">
    <property type="entry name" value="LPXTG_anchor"/>
    <property type="match status" value="1"/>
</dbReference>
<keyword evidence="4 8" id="KW-0732">Signal</keyword>
<feature type="region of interest" description="Disordered" evidence="6">
    <location>
        <begin position="1463"/>
        <end position="1500"/>
    </location>
</feature>
<feature type="signal peptide" evidence="8">
    <location>
        <begin position="1"/>
        <end position="18"/>
    </location>
</feature>
<keyword evidence="2" id="KW-0134">Cell wall</keyword>
<dbReference type="InterPro" id="IPR013783">
    <property type="entry name" value="Ig-like_fold"/>
</dbReference>
<reference evidence="10 11" key="1">
    <citation type="submission" date="2014-07" db="EMBL/GenBank/DDBJ databases">
        <authorList>
            <person name="McCorrison J."/>
            <person name="Sanka R."/>
            <person name="Torralba M."/>
            <person name="Gillis M."/>
            <person name="Haft D.H."/>
            <person name="Methe B."/>
            <person name="Sutton G."/>
            <person name="Nelson K.E."/>
        </authorList>
    </citation>
    <scope>NUCLEOTIDE SEQUENCE [LARGE SCALE GENOMIC DNA]</scope>
    <source>
        <strain evidence="10 11">DNF00011</strain>
    </source>
</reference>
<feature type="compositionally biased region" description="Pro residues" evidence="6">
    <location>
        <begin position="1740"/>
        <end position="1797"/>
    </location>
</feature>
<dbReference type="GO" id="GO:0005975">
    <property type="term" value="P:carbohydrate metabolic process"/>
    <property type="evidence" value="ECO:0007669"/>
    <property type="project" value="UniProtKB-ARBA"/>
</dbReference>
<dbReference type="InterPro" id="IPR055354">
    <property type="entry name" value="DUF7507"/>
</dbReference>
<keyword evidence="3" id="KW-0964">Secreted</keyword>
<feature type="compositionally biased region" description="Polar residues" evidence="6">
    <location>
        <begin position="1487"/>
        <end position="1500"/>
    </location>
</feature>
<keyword evidence="7" id="KW-1133">Transmembrane helix</keyword>
<protein>
    <recommendedName>
        <fullName evidence="9">Gram-positive cocci surface proteins LPxTG domain-containing protein</fullName>
    </recommendedName>
</protein>
<dbReference type="SUPFAM" id="SSF117074">
    <property type="entry name" value="Hypothetical protein PA1324"/>
    <property type="match status" value="1"/>
</dbReference>